<reference evidence="4" key="1">
    <citation type="submission" date="2023-01" db="EMBL/GenBank/DDBJ databases">
        <title>Whole genome sequence of Paucibacter sp. S2-9 isolated from pond sediment.</title>
        <authorList>
            <person name="Jung J.Y."/>
        </authorList>
    </citation>
    <scope>NUCLEOTIDE SEQUENCE</scope>
    <source>
        <strain evidence="4">S2-9</strain>
    </source>
</reference>
<gene>
    <name evidence="4" type="ORF">PFX98_17205</name>
</gene>
<name>A0AA95SP95_9BURK</name>
<keyword evidence="1" id="KW-0129">CBS domain</keyword>
<dbReference type="EMBL" id="CP116346">
    <property type="protein sequence ID" value="WIT10641.1"/>
    <property type="molecule type" value="Genomic_DNA"/>
</dbReference>
<evidence type="ECO:0000313" key="4">
    <source>
        <dbReference type="EMBL" id="WIT10641.1"/>
    </source>
</evidence>
<dbReference type="PANTHER" id="PTHR33741:SF5">
    <property type="entry name" value="TRANSMEMBRANE PROTEIN DDB_G0269096-RELATED"/>
    <property type="match status" value="1"/>
</dbReference>
<feature type="transmembrane region" description="Helical" evidence="2">
    <location>
        <begin position="34"/>
        <end position="53"/>
    </location>
</feature>
<dbReference type="SMART" id="SM00116">
    <property type="entry name" value="CBS"/>
    <property type="match status" value="2"/>
</dbReference>
<feature type="domain" description="CBS" evidence="3">
    <location>
        <begin position="234"/>
        <end position="291"/>
    </location>
</feature>
<dbReference type="CDD" id="cd04600">
    <property type="entry name" value="CBS_pair_HPP_assoc"/>
    <property type="match status" value="1"/>
</dbReference>
<dbReference type="InterPro" id="IPR058581">
    <property type="entry name" value="TM_HPP"/>
</dbReference>
<evidence type="ECO:0000313" key="5">
    <source>
        <dbReference type="Proteomes" id="UP001177769"/>
    </source>
</evidence>
<keyword evidence="5" id="KW-1185">Reference proteome</keyword>
<dbReference type="Pfam" id="PF04982">
    <property type="entry name" value="TM_HPP"/>
    <property type="match status" value="1"/>
</dbReference>
<dbReference type="PROSITE" id="PS51371">
    <property type="entry name" value="CBS"/>
    <property type="match status" value="2"/>
</dbReference>
<dbReference type="RefSeq" id="WP_285231715.1">
    <property type="nucleotide sequence ID" value="NZ_CP116346.1"/>
</dbReference>
<evidence type="ECO:0000256" key="1">
    <source>
        <dbReference type="PROSITE-ProRule" id="PRU00703"/>
    </source>
</evidence>
<protein>
    <submittedName>
        <fullName evidence="4">HPP family protein</fullName>
    </submittedName>
</protein>
<evidence type="ECO:0000256" key="2">
    <source>
        <dbReference type="SAM" id="Phobius"/>
    </source>
</evidence>
<dbReference type="Gene3D" id="3.10.580.10">
    <property type="entry name" value="CBS-domain"/>
    <property type="match status" value="1"/>
</dbReference>
<dbReference type="SUPFAM" id="SSF54631">
    <property type="entry name" value="CBS-domain pair"/>
    <property type="match status" value="1"/>
</dbReference>
<evidence type="ECO:0000259" key="3">
    <source>
        <dbReference type="PROSITE" id="PS51371"/>
    </source>
</evidence>
<feature type="transmembrane region" description="Helical" evidence="2">
    <location>
        <begin position="110"/>
        <end position="128"/>
    </location>
</feature>
<dbReference type="Pfam" id="PF00571">
    <property type="entry name" value="CBS"/>
    <property type="match status" value="2"/>
</dbReference>
<feature type="domain" description="CBS" evidence="3">
    <location>
        <begin position="318"/>
        <end position="375"/>
    </location>
</feature>
<dbReference type="InterPro" id="IPR000644">
    <property type="entry name" value="CBS_dom"/>
</dbReference>
<feature type="transmembrane region" description="Helical" evidence="2">
    <location>
        <begin position="149"/>
        <end position="168"/>
    </location>
</feature>
<dbReference type="KEGG" id="pais:PFX98_17205"/>
<keyword evidence="2" id="KW-1133">Transmembrane helix</keyword>
<feature type="transmembrane region" description="Helical" evidence="2">
    <location>
        <begin position="84"/>
        <end position="104"/>
    </location>
</feature>
<proteinExistence type="predicted"/>
<dbReference type="InterPro" id="IPR007065">
    <property type="entry name" value="HPP"/>
</dbReference>
<accession>A0AA95SP95</accession>
<organism evidence="4 5">
    <name type="scientific">Paucibacter sediminis</name>
    <dbReference type="NCBI Taxonomy" id="3019553"/>
    <lineage>
        <taxon>Bacteria</taxon>
        <taxon>Pseudomonadati</taxon>
        <taxon>Pseudomonadota</taxon>
        <taxon>Betaproteobacteria</taxon>
        <taxon>Burkholderiales</taxon>
        <taxon>Sphaerotilaceae</taxon>
        <taxon>Roseateles</taxon>
    </lineage>
</organism>
<dbReference type="InterPro" id="IPR046342">
    <property type="entry name" value="CBS_dom_sf"/>
</dbReference>
<dbReference type="AlphaFoldDB" id="A0AA95SP95"/>
<sequence>MPTSSDPQRHPALQWLQALRPQPLAIDWRERLRVVAGATLGILLTAWLCHALAGPGPLPWLVAPMGASAVLVFAVPNSPLAQPWAVVAGNSLSALVGVACVHWVAAPEWAAAAAVGGAIALMIATRSLHPPGGASALLVALSGVRDPMFALHPVLLNSLLLVLAGIAYNHATRRPYPHRPAPAAPAAEHDLDEVLARYNQVLDIGRDELRALIEDTQLQGYQRRLADLRCGDIMSRQLITVTHSTPLQQAWQLFRAHKIKALPVVDANGEILGIVTPADFMRAAEVSPEASFDTRLRALRDWALRSGTGKQELVGHIMTRSVRVAQVDRHLAELIPMFGSTGHHHIPIVGPGKKLLGMITQSDVVAALSRPANPADGGRAPPSP</sequence>
<keyword evidence="2" id="KW-0812">Transmembrane</keyword>
<dbReference type="Proteomes" id="UP001177769">
    <property type="component" value="Chromosome"/>
</dbReference>
<keyword evidence="2" id="KW-0472">Membrane</keyword>
<dbReference type="PANTHER" id="PTHR33741">
    <property type="entry name" value="TRANSMEMBRANE PROTEIN DDB_G0269096-RELATED"/>
    <property type="match status" value="1"/>
</dbReference>